<protein>
    <submittedName>
        <fullName evidence="1">Uncharacterized protein</fullName>
    </submittedName>
</protein>
<dbReference type="KEGG" id="lalw:BTM29_09465"/>
<dbReference type="RefSeq" id="WP_076616637.1">
    <property type="nucleotide sequence ID" value="NZ_CP019323.1"/>
</dbReference>
<dbReference type="AlphaFoldDB" id="A0A1P8Q4H9"/>
<gene>
    <name evidence="1" type="ORF">BTM29_09465</name>
</gene>
<accession>A0A1P8Q4H9</accession>
<dbReference type="EMBL" id="CP019323">
    <property type="protein sequence ID" value="APX72762.1"/>
    <property type="molecule type" value="Genomic_DNA"/>
</dbReference>
<evidence type="ECO:0000313" key="1">
    <source>
        <dbReference type="EMBL" id="APX72762.1"/>
    </source>
</evidence>
<keyword evidence="2" id="KW-1185">Reference proteome</keyword>
<dbReference type="Proteomes" id="UP000187499">
    <property type="component" value="Chromosome"/>
</dbReference>
<name>A0A1P8Q4H9_9LACO</name>
<reference evidence="2" key="1">
    <citation type="submission" date="2016-12" db="EMBL/GenBank/DDBJ databases">
        <authorList>
            <person name="Jung M.Y."/>
            <person name="Lee S.H."/>
        </authorList>
    </citation>
    <scope>NUCLEOTIDE SEQUENCE [LARGE SCALE GENOMIC DNA]</scope>
    <source>
        <strain evidence="2">WiKim39</strain>
    </source>
</reference>
<dbReference type="OrthoDB" id="2277616at2"/>
<proteinExistence type="predicted"/>
<sequence>MDDNKNMTFEDYLMTNSMNFANRYGEVIEWVEKIEVAVNTELNLVDDADSRMELMSYKNISYDCTQILYDLSYEFARFNGNITKKGIGAITLEQAILFQSTNEEDGVKAEFDDYKKSHVNAYDSLLDMIEILNKLSDRYPWVEYGNPESSFKIDLMDSFMMIGQFYFMGLGEYSESDSESYIGMINPMIAQLDIEGEIEGDVLEFENSYVTDAEDAITEGLDRLAADQAGVPYIQE</sequence>
<evidence type="ECO:0000313" key="2">
    <source>
        <dbReference type="Proteomes" id="UP000187499"/>
    </source>
</evidence>
<organism evidence="1 2">
    <name type="scientific">Companilactobacillus allii</name>
    <dbReference type="NCBI Taxonomy" id="1847728"/>
    <lineage>
        <taxon>Bacteria</taxon>
        <taxon>Bacillati</taxon>
        <taxon>Bacillota</taxon>
        <taxon>Bacilli</taxon>
        <taxon>Lactobacillales</taxon>
        <taxon>Lactobacillaceae</taxon>
        <taxon>Companilactobacillus</taxon>
    </lineage>
</organism>